<dbReference type="AlphaFoldDB" id="A0A7T8K1U1"/>
<dbReference type="Proteomes" id="UP000595437">
    <property type="component" value="Chromosome 11"/>
</dbReference>
<organism evidence="1 2">
    <name type="scientific">Caligus rogercresseyi</name>
    <name type="common">Sea louse</name>
    <dbReference type="NCBI Taxonomy" id="217165"/>
    <lineage>
        <taxon>Eukaryota</taxon>
        <taxon>Metazoa</taxon>
        <taxon>Ecdysozoa</taxon>
        <taxon>Arthropoda</taxon>
        <taxon>Crustacea</taxon>
        <taxon>Multicrustacea</taxon>
        <taxon>Hexanauplia</taxon>
        <taxon>Copepoda</taxon>
        <taxon>Siphonostomatoida</taxon>
        <taxon>Caligidae</taxon>
        <taxon>Caligus</taxon>
    </lineage>
</organism>
<reference evidence="2" key="1">
    <citation type="submission" date="2021-01" db="EMBL/GenBank/DDBJ databases">
        <title>Caligus Genome Assembly.</title>
        <authorList>
            <person name="Gallardo-Escarate C."/>
        </authorList>
    </citation>
    <scope>NUCLEOTIDE SEQUENCE [LARGE SCALE GENOMIC DNA]</scope>
</reference>
<accession>A0A7T8K1U1</accession>
<keyword evidence="2" id="KW-1185">Reference proteome</keyword>
<gene>
    <name evidence="1" type="ORF">FKW44_016201</name>
</gene>
<name>A0A7T8K1U1_CALRO</name>
<dbReference type="OrthoDB" id="10060424at2759"/>
<evidence type="ECO:0000313" key="1">
    <source>
        <dbReference type="EMBL" id="QQP41740.1"/>
    </source>
</evidence>
<proteinExistence type="predicted"/>
<dbReference type="EMBL" id="CP045900">
    <property type="protein sequence ID" value="QQP41740.1"/>
    <property type="molecule type" value="Genomic_DNA"/>
</dbReference>
<sequence length="106" mass="11776">MSKRKEHKPRSDRICTPTFVAGLKMSIKANTGTLMSILARKRPQDCRRPLDGLCGLWDPVHIPAGLGGRLQGQTCTLLAEEECVQLLGLQHLAPLHPDLNPCDYYL</sequence>
<protein>
    <submittedName>
        <fullName evidence="1">Transposable element tcb1 transposase</fullName>
    </submittedName>
</protein>
<evidence type="ECO:0000313" key="2">
    <source>
        <dbReference type="Proteomes" id="UP000595437"/>
    </source>
</evidence>